<dbReference type="SUPFAM" id="SSF53807">
    <property type="entry name" value="Helical backbone' metal receptor"/>
    <property type="match status" value="1"/>
</dbReference>
<dbReference type="EMBL" id="LT629688">
    <property type="protein sequence ID" value="SDD13661.1"/>
    <property type="molecule type" value="Genomic_DNA"/>
</dbReference>
<dbReference type="PANTHER" id="PTHR30532">
    <property type="entry name" value="IRON III DICITRATE-BINDING PERIPLASMIC PROTEIN"/>
    <property type="match status" value="1"/>
</dbReference>
<comment type="similarity">
    <text evidence="2">Belongs to the bacterial solute-binding protein 8 family.</text>
</comment>
<dbReference type="Proteomes" id="UP000198546">
    <property type="component" value="Chromosome i"/>
</dbReference>
<proteinExistence type="inferred from homology"/>
<protein>
    <submittedName>
        <fullName evidence="7">Iron complex transport system substrate-binding protein</fullName>
    </submittedName>
</protein>
<keyword evidence="4 5" id="KW-0732">Signal</keyword>
<gene>
    <name evidence="7" type="ORF">SAMN04489747_0267</name>
</gene>
<evidence type="ECO:0000256" key="3">
    <source>
        <dbReference type="ARBA" id="ARBA00022448"/>
    </source>
</evidence>
<organism evidence="7 8">
    <name type="scientific">Auraticoccus monumenti</name>
    <dbReference type="NCBI Taxonomy" id="675864"/>
    <lineage>
        <taxon>Bacteria</taxon>
        <taxon>Bacillati</taxon>
        <taxon>Actinomycetota</taxon>
        <taxon>Actinomycetes</taxon>
        <taxon>Propionibacteriales</taxon>
        <taxon>Propionibacteriaceae</taxon>
        <taxon>Auraticoccus</taxon>
    </lineage>
</organism>
<feature type="domain" description="Fe/B12 periplasmic-binding" evidence="6">
    <location>
        <begin position="58"/>
        <end position="328"/>
    </location>
</feature>
<dbReference type="InterPro" id="IPR051313">
    <property type="entry name" value="Bact_iron-sidero_bind"/>
</dbReference>
<keyword evidence="3" id="KW-0813">Transport</keyword>
<dbReference type="RefSeq" id="WP_172803968.1">
    <property type="nucleotide sequence ID" value="NZ_LT629688.1"/>
</dbReference>
<dbReference type="Pfam" id="PF01497">
    <property type="entry name" value="Peripla_BP_2"/>
    <property type="match status" value="1"/>
</dbReference>
<evidence type="ECO:0000313" key="7">
    <source>
        <dbReference type="EMBL" id="SDD13661.1"/>
    </source>
</evidence>
<dbReference type="InterPro" id="IPR002491">
    <property type="entry name" value="ABC_transptr_periplasmic_BD"/>
</dbReference>
<evidence type="ECO:0000256" key="1">
    <source>
        <dbReference type="ARBA" id="ARBA00004196"/>
    </source>
</evidence>
<dbReference type="AlphaFoldDB" id="A0A1G6SAF9"/>
<evidence type="ECO:0000259" key="6">
    <source>
        <dbReference type="PROSITE" id="PS50983"/>
    </source>
</evidence>
<feature type="signal peptide" evidence="5">
    <location>
        <begin position="1"/>
        <end position="20"/>
    </location>
</feature>
<dbReference type="CDD" id="cd01146">
    <property type="entry name" value="FhuD"/>
    <property type="match status" value="1"/>
</dbReference>
<evidence type="ECO:0000313" key="8">
    <source>
        <dbReference type="Proteomes" id="UP000198546"/>
    </source>
</evidence>
<dbReference type="PROSITE" id="PS50983">
    <property type="entry name" value="FE_B12_PBP"/>
    <property type="match status" value="1"/>
</dbReference>
<feature type="chain" id="PRO_5039496502" evidence="5">
    <location>
        <begin position="21"/>
        <end position="328"/>
    </location>
</feature>
<comment type="subcellular location">
    <subcellularLocation>
        <location evidence="1">Cell envelope</location>
    </subcellularLocation>
</comment>
<dbReference type="PROSITE" id="PS51257">
    <property type="entry name" value="PROKAR_LIPOPROTEIN"/>
    <property type="match status" value="1"/>
</dbReference>
<sequence>MKMRTALVAALAATALTACGTTDAPTDAAPEPAGSGAAAITVTDARGKEVTLDAPATDVVTLEWSSTDYVTTLGVQPVGVADVDGYGLWSSAGELGEGVTDVGVRTEPSIESVAGLEPDLILADEGSIPEDAMEQMERIAPVVVLKGATADGLVELVKSNQATVGTLLGKEAEAEQLAADFDATVEQARATIASAGKEGTPFVLTYPYAEANSITFRVHAAGSSPSAVGELIGLTDAWSEAGDPVYGLASSDVEGLTNLPDDTEFLYWVDSTTEDPVETVLADNAVWTGLPFVEAGRVHPAADGIWLYGGTVSLGQLAQDIATEVTSD</sequence>
<dbReference type="PANTHER" id="PTHR30532:SF1">
    <property type="entry name" value="IRON(3+)-HYDROXAMATE-BINDING PROTEIN FHUD"/>
    <property type="match status" value="1"/>
</dbReference>
<name>A0A1G6SAF9_9ACTN</name>
<evidence type="ECO:0000256" key="2">
    <source>
        <dbReference type="ARBA" id="ARBA00008814"/>
    </source>
</evidence>
<accession>A0A1G6SAF9</accession>
<dbReference type="GO" id="GO:0030288">
    <property type="term" value="C:outer membrane-bounded periplasmic space"/>
    <property type="evidence" value="ECO:0007669"/>
    <property type="project" value="TreeGrafter"/>
</dbReference>
<dbReference type="GO" id="GO:1901678">
    <property type="term" value="P:iron coordination entity transport"/>
    <property type="evidence" value="ECO:0007669"/>
    <property type="project" value="UniProtKB-ARBA"/>
</dbReference>
<dbReference type="PRINTS" id="PR01715">
    <property type="entry name" value="FERRIBNDNGPP"/>
</dbReference>
<evidence type="ECO:0000256" key="4">
    <source>
        <dbReference type="ARBA" id="ARBA00022729"/>
    </source>
</evidence>
<reference evidence="7 8" key="1">
    <citation type="submission" date="2016-10" db="EMBL/GenBank/DDBJ databases">
        <authorList>
            <person name="de Groot N.N."/>
        </authorList>
    </citation>
    <scope>NUCLEOTIDE SEQUENCE [LARGE SCALE GENOMIC DNA]</scope>
    <source>
        <strain evidence="7 8">MON 2.2</strain>
    </source>
</reference>
<dbReference type="STRING" id="675864.SAMN04489747_0267"/>
<keyword evidence="8" id="KW-1185">Reference proteome</keyword>
<dbReference type="Gene3D" id="3.40.50.1980">
    <property type="entry name" value="Nitrogenase molybdenum iron protein domain"/>
    <property type="match status" value="2"/>
</dbReference>
<evidence type="ECO:0000256" key="5">
    <source>
        <dbReference type="SAM" id="SignalP"/>
    </source>
</evidence>